<evidence type="ECO:0000256" key="2">
    <source>
        <dbReference type="SAM" id="Phobius"/>
    </source>
</evidence>
<feature type="transmembrane region" description="Helical" evidence="2">
    <location>
        <begin position="44"/>
        <end position="62"/>
    </location>
</feature>
<feature type="region of interest" description="Disordered" evidence="1">
    <location>
        <begin position="1"/>
        <end position="40"/>
    </location>
</feature>
<keyword evidence="2" id="KW-0812">Transmembrane</keyword>
<comment type="caution">
    <text evidence="3">The sequence shown here is derived from an EMBL/GenBank/DDBJ whole genome shotgun (WGS) entry which is preliminary data.</text>
</comment>
<reference evidence="3" key="1">
    <citation type="journal article" date="2019" name="bioRxiv">
        <title>The Genome of the Zebra Mussel, Dreissena polymorpha: A Resource for Invasive Species Research.</title>
        <authorList>
            <person name="McCartney M.A."/>
            <person name="Auch B."/>
            <person name="Kono T."/>
            <person name="Mallez S."/>
            <person name="Zhang Y."/>
            <person name="Obille A."/>
            <person name="Becker A."/>
            <person name="Abrahante J.E."/>
            <person name="Garbe J."/>
            <person name="Badalamenti J.P."/>
            <person name="Herman A."/>
            <person name="Mangelson H."/>
            <person name="Liachko I."/>
            <person name="Sullivan S."/>
            <person name="Sone E.D."/>
            <person name="Koren S."/>
            <person name="Silverstein K.A.T."/>
            <person name="Beckman K.B."/>
            <person name="Gohl D.M."/>
        </authorList>
    </citation>
    <scope>NUCLEOTIDE SEQUENCE</scope>
    <source>
        <strain evidence="3">Duluth1</strain>
        <tissue evidence="3">Whole animal</tissue>
    </source>
</reference>
<keyword evidence="4" id="KW-1185">Reference proteome</keyword>
<dbReference type="EMBL" id="JAIWYP010000016">
    <property type="protein sequence ID" value="KAH3697634.1"/>
    <property type="molecule type" value="Genomic_DNA"/>
</dbReference>
<protein>
    <submittedName>
        <fullName evidence="3">Uncharacterized protein</fullName>
    </submittedName>
</protein>
<evidence type="ECO:0000313" key="4">
    <source>
        <dbReference type="Proteomes" id="UP000828390"/>
    </source>
</evidence>
<sequence length="63" mass="6935">MTCPMRTQYDPHNINTTPGPYATTKSPHSGSTYPHNRNTTPGPYATSVSLLFLATLLHLVYLS</sequence>
<dbReference type="AlphaFoldDB" id="A0A9D3YFI0"/>
<gene>
    <name evidence="3" type="ORF">DPMN_085139</name>
</gene>
<keyword evidence="2" id="KW-0472">Membrane</keyword>
<feature type="compositionally biased region" description="Polar residues" evidence="1">
    <location>
        <begin position="13"/>
        <end position="40"/>
    </location>
</feature>
<dbReference type="Proteomes" id="UP000828390">
    <property type="component" value="Unassembled WGS sequence"/>
</dbReference>
<proteinExistence type="predicted"/>
<reference evidence="3" key="2">
    <citation type="submission" date="2020-11" db="EMBL/GenBank/DDBJ databases">
        <authorList>
            <person name="McCartney M.A."/>
            <person name="Auch B."/>
            <person name="Kono T."/>
            <person name="Mallez S."/>
            <person name="Becker A."/>
            <person name="Gohl D.M."/>
            <person name="Silverstein K.A.T."/>
            <person name="Koren S."/>
            <person name="Bechman K.B."/>
            <person name="Herman A."/>
            <person name="Abrahante J.E."/>
            <person name="Garbe J."/>
        </authorList>
    </citation>
    <scope>NUCLEOTIDE SEQUENCE</scope>
    <source>
        <strain evidence="3">Duluth1</strain>
        <tissue evidence="3">Whole animal</tissue>
    </source>
</reference>
<evidence type="ECO:0000256" key="1">
    <source>
        <dbReference type="SAM" id="MobiDB-lite"/>
    </source>
</evidence>
<name>A0A9D3YFI0_DREPO</name>
<evidence type="ECO:0000313" key="3">
    <source>
        <dbReference type="EMBL" id="KAH3697634.1"/>
    </source>
</evidence>
<keyword evidence="2" id="KW-1133">Transmembrane helix</keyword>
<accession>A0A9D3YFI0</accession>
<organism evidence="3 4">
    <name type="scientific">Dreissena polymorpha</name>
    <name type="common">Zebra mussel</name>
    <name type="synonym">Mytilus polymorpha</name>
    <dbReference type="NCBI Taxonomy" id="45954"/>
    <lineage>
        <taxon>Eukaryota</taxon>
        <taxon>Metazoa</taxon>
        <taxon>Spiralia</taxon>
        <taxon>Lophotrochozoa</taxon>
        <taxon>Mollusca</taxon>
        <taxon>Bivalvia</taxon>
        <taxon>Autobranchia</taxon>
        <taxon>Heteroconchia</taxon>
        <taxon>Euheterodonta</taxon>
        <taxon>Imparidentia</taxon>
        <taxon>Neoheterodontei</taxon>
        <taxon>Myida</taxon>
        <taxon>Dreissenoidea</taxon>
        <taxon>Dreissenidae</taxon>
        <taxon>Dreissena</taxon>
    </lineage>
</organism>